<comment type="subcellular location">
    <subcellularLocation>
        <location evidence="1 9">Golgi apparatus membrane</location>
        <topology evidence="1 9">Single-pass type II membrane protein</topology>
    </subcellularLocation>
</comment>
<accession>A0AAV2Q7C1</accession>
<evidence type="ECO:0000313" key="11">
    <source>
        <dbReference type="Proteomes" id="UP001497623"/>
    </source>
</evidence>
<evidence type="ECO:0000256" key="9">
    <source>
        <dbReference type="RuleBase" id="RU364020"/>
    </source>
</evidence>
<dbReference type="GO" id="GO:0016051">
    <property type="term" value="P:carbohydrate biosynthetic process"/>
    <property type="evidence" value="ECO:0007669"/>
    <property type="project" value="InterPro"/>
</dbReference>
<keyword evidence="9" id="KW-0735">Signal-anchor</keyword>
<protein>
    <recommendedName>
        <fullName evidence="9">Carbohydrate sulfotransferase</fullName>
        <ecNumber evidence="9">2.8.2.-</ecNumber>
    </recommendedName>
</protein>
<evidence type="ECO:0000256" key="3">
    <source>
        <dbReference type="ARBA" id="ARBA00022679"/>
    </source>
</evidence>
<comment type="caution">
    <text evidence="10">The sequence shown here is derived from an EMBL/GenBank/DDBJ whole genome shotgun (WGS) entry which is preliminary data.</text>
</comment>
<dbReference type="GO" id="GO:0008146">
    <property type="term" value="F:sulfotransferase activity"/>
    <property type="evidence" value="ECO:0007669"/>
    <property type="project" value="InterPro"/>
</dbReference>
<keyword evidence="5 9" id="KW-1133">Transmembrane helix</keyword>
<dbReference type="InterPro" id="IPR005331">
    <property type="entry name" value="Sulfotransferase"/>
</dbReference>
<keyword evidence="7 9" id="KW-0472">Membrane</keyword>
<dbReference type="Proteomes" id="UP001497623">
    <property type="component" value="Unassembled WGS sequence"/>
</dbReference>
<keyword evidence="6 9" id="KW-0333">Golgi apparatus</keyword>
<evidence type="ECO:0000256" key="6">
    <source>
        <dbReference type="ARBA" id="ARBA00023034"/>
    </source>
</evidence>
<dbReference type="Pfam" id="PF03567">
    <property type="entry name" value="Sulfotransfer_2"/>
    <property type="match status" value="1"/>
</dbReference>
<comment type="similarity">
    <text evidence="2 9">Belongs to the sulfotransferase 2 family.</text>
</comment>
<evidence type="ECO:0000256" key="7">
    <source>
        <dbReference type="ARBA" id="ARBA00023136"/>
    </source>
</evidence>
<feature type="transmembrane region" description="Helical" evidence="9">
    <location>
        <begin position="7"/>
        <end position="26"/>
    </location>
</feature>
<dbReference type="PANTHER" id="PTHR12137">
    <property type="entry name" value="CARBOHYDRATE SULFOTRANSFERASE"/>
    <property type="match status" value="1"/>
</dbReference>
<dbReference type="PANTHER" id="PTHR12137:SF63">
    <property type="entry name" value="CARBOHYDRATE SULFOTRANSFERASE"/>
    <property type="match status" value="1"/>
</dbReference>
<feature type="non-terminal residue" evidence="10">
    <location>
        <position position="485"/>
    </location>
</feature>
<evidence type="ECO:0000256" key="1">
    <source>
        <dbReference type="ARBA" id="ARBA00004323"/>
    </source>
</evidence>
<keyword evidence="9" id="KW-0119">Carbohydrate metabolism</keyword>
<name>A0AAV2Q7C1_MEGNR</name>
<dbReference type="GO" id="GO:0000139">
    <property type="term" value="C:Golgi membrane"/>
    <property type="evidence" value="ECO:0007669"/>
    <property type="project" value="UniProtKB-SubCell"/>
</dbReference>
<proteinExistence type="inferred from homology"/>
<evidence type="ECO:0000256" key="5">
    <source>
        <dbReference type="ARBA" id="ARBA00022989"/>
    </source>
</evidence>
<evidence type="ECO:0000256" key="2">
    <source>
        <dbReference type="ARBA" id="ARBA00006339"/>
    </source>
</evidence>
<dbReference type="EC" id="2.8.2.-" evidence="9"/>
<sequence length="485" mass="55469">MRLRVRLKSLAILSVICCSILLYTFVDLHSGSVQDTNQRAIIARSTGLDLQSLGKRELSESVAENNKELIVVESKSYMEKDVKPELAENGSFHISQISPKITTQKAVIKKPPTPKSITECDHNCQLRKMRDRNRALMKQLMNSTKSRDVAKNVICDQKCRLAKLPKGKLLQRGYAARVQIENITLPGSWTVTQELVDRLYHRNSHLKEVCQKYGLDKESEENKLNAWEFLINKEYGLIWCNVFKAASSTWFYNFNLLSGYSEAQLLSAKETPISMARKKYPRPSAEQLKGALHNETAQPLSFMIVRNPLERFVSAYRDKILSGSQFYASISREIVKRYPDLGVNIMKIGMIEKAWKSIHRSPIPSFSQFTQYVIDDAAKGKKLNEHWTPMTQFCTPCLVNFDVIAKTETMEEDGNYIIFNAGIEHVIIPKRINRSRNGPTDVVAESFLCGLTEAQMSGLMYLFKYDIELFEYDVNKYVNCTRGKQ</sequence>
<reference evidence="10 11" key="1">
    <citation type="submission" date="2024-05" db="EMBL/GenBank/DDBJ databases">
        <authorList>
            <person name="Wallberg A."/>
        </authorList>
    </citation>
    <scope>NUCLEOTIDE SEQUENCE [LARGE SCALE GENOMIC DNA]</scope>
</reference>
<dbReference type="InterPro" id="IPR018011">
    <property type="entry name" value="Carb_sulfotrans_8-10"/>
</dbReference>
<evidence type="ECO:0000313" key="10">
    <source>
        <dbReference type="EMBL" id="CAL4072088.1"/>
    </source>
</evidence>
<keyword evidence="4 9" id="KW-0812">Transmembrane</keyword>
<keyword evidence="11" id="KW-1185">Reference proteome</keyword>
<dbReference type="AlphaFoldDB" id="A0AAV2Q7C1"/>
<gene>
    <name evidence="10" type="ORF">MNOR_LOCUS8738</name>
</gene>
<keyword evidence="3 9" id="KW-0808">Transferase</keyword>
<dbReference type="EMBL" id="CAXKWB010004107">
    <property type="protein sequence ID" value="CAL4072088.1"/>
    <property type="molecule type" value="Genomic_DNA"/>
</dbReference>
<organism evidence="10 11">
    <name type="scientific">Meganyctiphanes norvegica</name>
    <name type="common">Northern krill</name>
    <name type="synonym">Thysanopoda norvegica</name>
    <dbReference type="NCBI Taxonomy" id="48144"/>
    <lineage>
        <taxon>Eukaryota</taxon>
        <taxon>Metazoa</taxon>
        <taxon>Ecdysozoa</taxon>
        <taxon>Arthropoda</taxon>
        <taxon>Crustacea</taxon>
        <taxon>Multicrustacea</taxon>
        <taxon>Malacostraca</taxon>
        <taxon>Eumalacostraca</taxon>
        <taxon>Eucarida</taxon>
        <taxon>Euphausiacea</taxon>
        <taxon>Euphausiidae</taxon>
        <taxon>Meganyctiphanes</taxon>
    </lineage>
</organism>
<evidence type="ECO:0000256" key="8">
    <source>
        <dbReference type="ARBA" id="ARBA00023180"/>
    </source>
</evidence>
<keyword evidence="8 9" id="KW-0325">Glycoprotein</keyword>
<evidence type="ECO:0000256" key="4">
    <source>
        <dbReference type="ARBA" id="ARBA00022692"/>
    </source>
</evidence>